<keyword evidence="7" id="KW-1185">Reference proteome</keyword>
<feature type="repeat" description="WD" evidence="3">
    <location>
        <begin position="1188"/>
        <end position="1229"/>
    </location>
</feature>
<evidence type="ECO:0000259" key="5">
    <source>
        <dbReference type="PROSITE" id="PS50837"/>
    </source>
</evidence>
<dbReference type="Pfam" id="PF00400">
    <property type="entry name" value="WD40"/>
    <property type="match status" value="5"/>
</dbReference>
<dbReference type="SUPFAM" id="SSF52540">
    <property type="entry name" value="P-loop containing nucleoside triphosphate hydrolases"/>
    <property type="match status" value="1"/>
</dbReference>
<dbReference type="EMBL" id="LN679168">
    <property type="protein sequence ID" value="CEL62401.1"/>
    <property type="molecule type" value="Genomic_DNA"/>
</dbReference>
<gene>
    <name evidence="6" type="ORF">RSOLAG1IB_10442</name>
</gene>
<feature type="repeat" description="WD" evidence="3">
    <location>
        <begin position="1231"/>
        <end position="1265"/>
    </location>
</feature>
<dbReference type="InterPro" id="IPR011043">
    <property type="entry name" value="Gal_Oxase/kelch_b-propeller"/>
</dbReference>
<dbReference type="InterPro" id="IPR007111">
    <property type="entry name" value="NACHT_NTPase"/>
</dbReference>
<dbReference type="InterPro" id="IPR020472">
    <property type="entry name" value="WD40_PAC1"/>
</dbReference>
<name>A0A0B7FWQ8_THACB</name>
<dbReference type="InterPro" id="IPR011047">
    <property type="entry name" value="Quinoprotein_ADH-like_sf"/>
</dbReference>
<evidence type="ECO:0000313" key="7">
    <source>
        <dbReference type="Proteomes" id="UP000059188"/>
    </source>
</evidence>
<dbReference type="PROSITE" id="PS00678">
    <property type="entry name" value="WD_REPEATS_1"/>
    <property type="match status" value="2"/>
</dbReference>
<feature type="compositionally biased region" description="Polar residues" evidence="4">
    <location>
        <begin position="44"/>
        <end position="72"/>
    </location>
</feature>
<feature type="domain" description="NACHT" evidence="5">
    <location>
        <begin position="278"/>
        <end position="423"/>
    </location>
</feature>
<dbReference type="SUPFAM" id="SSF50998">
    <property type="entry name" value="Quinoprotein alcohol dehydrogenase-like"/>
    <property type="match status" value="1"/>
</dbReference>
<dbReference type="SMART" id="SM00320">
    <property type="entry name" value="WD40"/>
    <property type="match status" value="8"/>
</dbReference>
<dbReference type="PROSITE" id="PS50837">
    <property type="entry name" value="NACHT"/>
    <property type="match status" value="1"/>
</dbReference>
<evidence type="ECO:0000256" key="3">
    <source>
        <dbReference type="PROSITE-ProRule" id="PRU00221"/>
    </source>
</evidence>
<feature type="repeat" description="WD" evidence="3">
    <location>
        <begin position="1066"/>
        <end position="1101"/>
    </location>
</feature>
<evidence type="ECO:0000256" key="1">
    <source>
        <dbReference type="ARBA" id="ARBA00022574"/>
    </source>
</evidence>
<sequence>MSSPPGSPKKNRMRSLLANSFRRPRSQSHSHSSSVPNEGARLGSAQSGTPSAINPAVSQSSAGPNIPSTSEPDSAKLGRARGKAALAGFRTSLEVLRDNAGVFPPLSSAAGILLSCIEGIETAGRNQQEYENLWIELTRSAEFLSQRMQGAGSLPVSNSFLNISKSIEQQAQEIETKLAKKTGGRVRKTIIEEEEILGQYRRVESLFRQLQTDASMSIWSIVNSQLVETRLQGLESVKEATYDSGLSNEVGRRTCTEGTRIRVLEDLRDWINDPMSAPIYWMNGMAGTGKTTIACTFCEQMEGRKLLAASFFCTRNFPDCRRVNRIIPTIAYQLARYSLPFKTALCHVLDQDPDIAKKTLSKQFDKLLKEPLAGMEGVLPQNLIVVIDALDECENGTEVERILDTLFRYATGVPLKFLVTSRPEPEIYPRIMQHNDQSRVVVHLHEIEKSLVQTDIKLFLEEELSLIALTPPQLEQLLERSGALFIYAATLVRYIQSGEKRANLHKRLKSVLELAPDASKRHAHLDALYKEVLKSAFDEEEAEEDEQEDIREVLRTVLVAREPISVETIVSLTGIDDPQRVVSALQPLRSVIHQSEQTKLVSILHASFPDFMFSNDRSGSYFFDQLEYNQRLASRCFSAMETQLRFNICHLDSSFLEDSELEDLEARIKAHISSTLVYTCRHWGGHLDLAPKSEHLLKDLADFFSNRFLFWMEVLNLRQEMNVGSETLVKAKDWLTLVESGQELITCVEDCHNFLTRFAVNPVSCSTPHIYISALPLCPRSSWVHQHYWRRTRGLLEIRGTFIENRDGTALATWIMDKEVHSVAFKPKGNQVAVGCSGGILSIFNGQNGDVFTESFKLAHTSLFPGIFGDPSVVSISYSLDGTRVATASDDRALRVWSTRNGELLAGPFSRDEFISRSCVAFSPDGTHIASISSMARFAHHSTSFSFVAYSPDGRYVAGVDGTGMIQFVNARDGTPALAPLESASPDTCLVFTNDSRGLLSASITHAIQVWNIFDQTQVMEPLAGHTELINSIAVSPDGIHAASGSEDQTIRIWNIQDGTPSAGPFYGHSKGVNSVAYSTDGTRMISGSHDGTVRVWNLNTNLGFPLQFKEYMSCIQMADFPPKGYIILSNFARDNKLWDAQGGSHVNNPIEEEVCWGSHPFYRFEGYGESSFRVLSLDGRSVVGGPFDGHTGSVTAASLSQDNTRFITGSCDHTVRLWDFKSGKPVSGPFVGHTDEIVLAEFSLDGRKAISYAQDRTIRVWNLEDSIISVDAPCHPVSSPDPFKGWAVQKDGWVKNGDSSLIFWFPPDLPSAPAPHTESIIASTGSVVIPKQKLLLGKDWTRCFVSA</sequence>
<dbReference type="CDD" id="cd00200">
    <property type="entry name" value="WD40"/>
    <property type="match status" value="2"/>
</dbReference>
<dbReference type="PRINTS" id="PR00320">
    <property type="entry name" value="GPROTEINBRPT"/>
</dbReference>
<dbReference type="Gene3D" id="3.40.50.300">
    <property type="entry name" value="P-loop containing nucleotide triphosphate hydrolases"/>
    <property type="match status" value="1"/>
</dbReference>
<dbReference type="PROSITE" id="PS50294">
    <property type="entry name" value="WD_REPEATS_REGION"/>
    <property type="match status" value="4"/>
</dbReference>
<evidence type="ECO:0000256" key="2">
    <source>
        <dbReference type="ARBA" id="ARBA00022737"/>
    </source>
</evidence>
<dbReference type="InterPro" id="IPR015943">
    <property type="entry name" value="WD40/YVTN_repeat-like_dom_sf"/>
</dbReference>
<keyword evidence="2" id="KW-0677">Repeat</keyword>
<dbReference type="STRING" id="1108050.A0A0B7FWQ8"/>
<dbReference type="SUPFAM" id="SSF50965">
    <property type="entry name" value="Galactose oxidase, central domain"/>
    <property type="match status" value="1"/>
</dbReference>
<accession>A0A0B7FWQ8</accession>
<dbReference type="PANTHER" id="PTHR19848:SF8">
    <property type="entry name" value="F-BOX AND WD REPEAT DOMAIN CONTAINING 7"/>
    <property type="match status" value="1"/>
</dbReference>
<feature type="repeat" description="WD" evidence="3">
    <location>
        <begin position="873"/>
        <end position="907"/>
    </location>
</feature>
<proteinExistence type="predicted"/>
<dbReference type="PANTHER" id="PTHR19848">
    <property type="entry name" value="WD40 REPEAT PROTEIN"/>
    <property type="match status" value="1"/>
</dbReference>
<dbReference type="InterPro" id="IPR056884">
    <property type="entry name" value="NPHP3-like_N"/>
</dbReference>
<reference evidence="6 7" key="1">
    <citation type="submission" date="2014-11" db="EMBL/GenBank/DDBJ databases">
        <authorList>
            <person name="Wibberg Daniel"/>
        </authorList>
    </citation>
    <scope>NUCLEOTIDE SEQUENCE [LARGE SCALE GENOMIC DNA]</scope>
    <source>
        <strain evidence="6">Rhizoctonia solani AG1-IB 7/3/14</strain>
    </source>
</reference>
<dbReference type="InterPro" id="IPR019775">
    <property type="entry name" value="WD40_repeat_CS"/>
</dbReference>
<dbReference type="Proteomes" id="UP000059188">
    <property type="component" value="Unassembled WGS sequence"/>
</dbReference>
<dbReference type="Gene3D" id="2.130.10.10">
    <property type="entry name" value="YVTN repeat-like/Quinoprotein amine dehydrogenase"/>
    <property type="match status" value="3"/>
</dbReference>
<evidence type="ECO:0000313" key="6">
    <source>
        <dbReference type="EMBL" id="CEL62401.1"/>
    </source>
</evidence>
<evidence type="ECO:0000256" key="4">
    <source>
        <dbReference type="SAM" id="MobiDB-lite"/>
    </source>
</evidence>
<dbReference type="PROSITE" id="PS50082">
    <property type="entry name" value="WD_REPEATS_2"/>
    <property type="match status" value="5"/>
</dbReference>
<organism evidence="6 7">
    <name type="scientific">Thanatephorus cucumeris (strain AG1-IB / isolate 7/3/14)</name>
    <name type="common">Lettuce bottom rot fungus</name>
    <name type="synonym">Rhizoctonia solani</name>
    <dbReference type="NCBI Taxonomy" id="1108050"/>
    <lineage>
        <taxon>Eukaryota</taxon>
        <taxon>Fungi</taxon>
        <taxon>Dikarya</taxon>
        <taxon>Basidiomycota</taxon>
        <taxon>Agaricomycotina</taxon>
        <taxon>Agaricomycetes</taxon>
        <taxon>Cantharellales</taxon>
        <taxon>Ceratobasidiaceae</taxon>
        <taxon>Rhizoctonia</taxon>
        <taxon>Rhizoctonia solani AG-1</taxon>
    </lineage>
</organism>
<dbReference type="InterPro" id="IPR027417">
    <property type="entry name" value="P-loop_NTPase"/>
</dbReference>
<keyword evidence="1 3" id="KW-0853">WD repeat</keyword>
<protein>
    <submittedName>
        <fullName evidence="6">Vegetative incompatibility protein HET-E-1</fullName>
    </submittedName>
</protein>
<dbReference type="Pfam" id="PF24883">
    <property type="entry name" value="NPHP3_N"/>
    <property type="match status" value="1"/>
</dbReference>
<feature type="region of interest" description="Disordered" evidence="4">
    <location>
        <begin position="1"/>
        <end position="79"/>
    </location>
</feature>
<dbReference type="InterPro" id="IPR001680">
    <property type="entry name" value="WD40_rpt"/>
</dbReference>
<feature type="repeat" description="WD" evidence="3">
    <location>
        <begin position="1023"/>
        <end position="1064"/>
    </location>
</feature>